<comment type="caution">
    <text evidence="1">The sequence shown here is derived from an EMBL/GenBank/DDBJ whole genome shotgun (WGS) entry which is preliminary data.</text>
</comment>
<reference evidence="1" key="1">
    <citation type="journal article" date="2014" name="Front. Microbiol.">
        <title>High frequency of phylogenetically diverse reductive dehalogenase-homologous genes in deep subseafloor sedimentary metagenomes.</title>
        <authorList>
            <person name="Kawai M."/>
            <person name="Futagami T."/>
            <person name="Toyoda A."/>
            <person name="Takaki Y."/>
            <person name="Nishi S."/>
            <person name="Hori S."/>
            <person name="Arai W."/>
            <person name="Tsubouchi T."/>
            <person name="Morono Y."/>
            <person name="Uchiyama I."/>
            <person name="Ito T."/>
            <person name="Fujiyama A."/>
            <person name="Inagaki F."/>
            <person name="Takami H."/>
        </authorList>
    </citation>
    <scope>NUCLEOTIDE SEQUENCE</scope>
    <source>
        <strain evidence="1">Expedition CK06-06</strain>
    </source>
</reference>
<proteinExistence type="predicted"/>
<protein>
    <submittedName>
        <fullName evidence="1">Uncharacterized protein</fullName>
    </submittedName>
</protein>
<organism evidence="1">
    <name type="scientific">marine sediment metagenome</name>
    <dbReference type="NCBI Taxonomy" id="412755"/>
    <lineage>
        <taxon>unclassified sequences</taxon>
        <taxon>metagenomes</taxon>
        <taxon>ecological metagenomes</taxon>
    </lineage>
</organism>
<sequence>MFSNSSITEVNAGILEESFKATPLPFWEIDNQNVITEYGTNTQDVLFSYGEYLDDYLSIG</sequence>
<accession>X1UKF6</accession>
<gene>
    <name evidence="1" type="ORF">S12H4_53672</name>
</gene>
<evidence type="ECO:0000313" key="1">
    <source>
        <dbReference type="EMBL" id="GAJ04067.1"/>
    </source>
</evidence>
<name>X1UKF6_9ZZZZ</name>
<dbReference type="AlphaFoldDB" id="X1UKF6"/>
<dbReference type="EMBL" id="BARW01034205">
    <property type="protein sequence ID" value="GAJ04067.1"/>
    <property type="molecule type" value="Genomic_DNA"/>
</dbReference>
<feature type="non-terminal residue" evidence="1">
    <location>
        <position position="60"/>
    </location>
</feature>